<dbReference type="InterPro" id="IPR020845">
    <property type="entry name" value="AMP-binding_CS"/>
</dbReference>
<dbReference type="SMART" id="SM00824">
    <property type="entry name" value="PKS_TE"/>
    <property type="match status" value="1"/>
</dbReference>
<dbReference type="InterPro" id="IPR000873">
    <property type="entry name" value="AMP-dep_synth/lig_dom"/>
</dbReference>
<dbReference type="FunFam" id="3.40.50.980:FF:000001">
    <property type="entry name" value="Non-ribosomal peptide synthetase"/>
    <property type="match status" value="1"/>
</dbReference>
<proteinExistence type="predicted"/>
<dbReference type="SUPFAM" id="SSF56801">
    <property type="entry name" value="Acetyl-CoA synthetase-like"/>
    <property type="match status" value="1"/>
</dbReference>
<evidence type="ECO:0000256" key="2">
    <source>
        <dbReference type="ARBA" id="ARBA00022553"/>
    </source>
</evidence>
<name>A0A9X8P6R0_9GAMM</name>
<sequence length="1358" mass="152698">MTQNPTGKLTSLSIDELKKLAKEKKKAGGTQAGKTISPQTSPGRVHFPMTSAQKSIWMLSQYLDNNQVYNNPYVLASRIEHEMEPHRIQQTLNYIMKQHDILRTTFRLVDNEVCQCIAEEMSFPFHFDDISTFSEEDIEKYISNMSKEQGKIIFDLENGPLVYLHMVKTRQYDYVLFLTFHHIISDGWTLNLFIKMLIENYFRLLQGDTLHIEKTLQFSDYALAENRWYSQGEYQTGLAYWAKKLDGISGQLDLATDYPRPAKMSTTGGIVIDYFDEAFCQRLKDCATQHRATQFHIILTAYKILLHKYSGQQEIIIGVPFANRNLPTTQNMMGLFMNTLPLRFDIISDTSITNLIDVARLECEETMKYQDVPFNYILDEITYTRNPQINPIFQAILTYQVFPHFHNRNSGIKYKPLKVDYGSAKVDLNLWIEEDRDNGGLLFTMNYSNALFSGATVERMLSNLRTIIETIITQPQLAVRDISLLSDEERRAAIAQCHPTADTPPSAIHTQFEEQVRQRPDAIAVRCEGRSFTYAQLNERANQLAHQLQQDGLAHGERVALFMPKSEYYVVAILAVLKAGGCYVPIDMDLPTQQVEFILQNADARCVIIDEQTPGEMLPSIYVRQNRNVMPVSNPSQPQTVTDGPAYIIYTSGSTGKPKGVQVKHSQLSHYCQAIRPVLNLPPNAHYGMFSSFTTDLAHTVLFPALIHQGQLDVISTELLRSPQELFAYLTHYPVDCIKITPSHLATLLTSPQAEALLPRQLLVIGGERVPLSLIKRIREFQTSCRILNHYGPTECTVGVTTYPVPNDLSTLSGDYLPIGKPLSDSHVLLLDPYHQLVPAGLPGEIYLGGSHVAEGYIGLPEQNQARFIPHPYLEGERLYRSGDKGRFLPDGNLEFMGRLDRQVKVRGYRVELTEIEQALQQVANATHVAIKQNTLPHGEAVLTAYVCGITEPHQAAVKAALQKKLPDYMHPERWVWLEAMPLTASGKINYAALPLPSAEKRISLHTPENQCEHDLHEIYRDILQNDTIDTQESFFTLGGNSLSALKLILSVNQHFGTSLSLGLLFENSSIAQLARAIEEKGTQTQVARVTINRGQPEDNPTLLLIHPAGGNVLCYSALARELGESYPVYGIQVPDFSVNQPYNADIKALAAFYLSQAGDVIHHSRLVLGGWSLGATIAFEMAQQLAEKGITPTVLVLDQPAPEINIDDSANMNEAERLAFFAHKVALFTGASFNLSEQSLSNMSDEQRTARFLEEFKRVGLVPDEIGPQEFQDFLKILQSHIYAAETYRSAPYPGDLLVVEAEDILPGRTRLPESGLGWHRLTEGYLTVLTASGDHISMMNTPHISRIAEKLKHVLR</sequence>
<dbReference type="InterPro" id="IPR009081">
    <property type="entry name" value="PP-bd_ACP"/>
</dbReference>
<dbReference type="Gene3D" id="1.10.1200.10">
    <property type="entry name" value="ACP-like"/>
    <property type="match status" value="1"/>
</dbReference>
<dbReference type="NCBIfam" id="TIGR01733">
    <property type="entry name" value="AA-adenyl-dom"/>
    <property type="match status" value="1"/>
</dbReference>
<dbReference type="PROSITE" id="PS00455">
    <property type="entry name" value="AMP_BINDING"/>
    <property type="match status" value="1"/>
</dbReference>
<dbReference type="InterPro" id="IPR001031">
    <property type="entry name" value="Thioesterase"/>
</dbReference>
<dbReference type="Gene3D" id="3.30.559.30">
    <property type="entry name" value="Nonribosomal peptide synthetase, condensation domain"/>
    <property type="match status" value="1"/>
</dbReference>
<dbReference type="SMART" id="SM00823">
    <property type="entry name" value="PKS_PP"/>
    <property type="match status" value="1"/>
</dbReference>
<dbReference type="Gene3D" id="3.40.50.980">
    <property type="match status" value="2"/>
</dbReference>
<dbReference type="Gene3D" id="3.30.559.10">
    <property type="entry name" value="Chloramphenicol acetyltransferase-like domain"/>
    <property type="match status" value="1"/>
</dbReference>
<dbReference type="SUPFAM" id="SSF47336">
    <property type="entry name" value="ACP-like"/>
    <property type="match status" value="1"/>
</dbReference>
<dbReference type="PROSITE" id="PS50075">
    <property type="entry name" value="CARRIER"/>
    <property type="match status" value="1"/>
</dbReference>
<dbReference type="InterPro" id="IPR045851">
    <property type="entry name" value="AMP-bd_C_sf"/>
</dbReference>
<protein>
    <submittedName>
        <fullName evidence="5">Amino acid adenylation domain-containing protein</fullName>
    </submittedName>
</protein>
<dbReference type="EMBL" id="NWTM01000001">
    <property type="protein sequence ID" value="RYC45807.1"/>
    <property type="molecule type" value="Genomic_DNA"/>
</dbReference>
<keyword evidence="2" id="KW-0597">Phosphoprotein</keyword>
<evidence type="ECO:0000256" key="3">
    <source>
        <dbReference type="SAM" id="MobiDB-lite"/>
    </source>
</evidence>
<evidence type="ECO:0000256" key="1">
    <source>
        <dbReference type="ARBA" id="ARBA00022450"/>
    </source>
</evidence>
<dbReference type="InterPro" id="IPR029058">
    <property type="entry name" value="AB_hydrolase_fold"/>
</dbReference>
<gene>
    <name evidence="5" type="ORF">CLR69_12835</name>
</gene>
<dbReference type="Gene3D" id="2.30.38.10">
    <property type="entry name" value="Luciferase, Domain 3"/>
    <property type="match status" value="1"/>
</dbReference>
<keyword evidence="6" id="KW-1185">Reference proteome</keyword>
<dbReference type="RefSeq" id="WP_129712831.1">
    <property type="nucleotide sequence ID" value="NZ_JBEHFA010000003.1"/>
</dbReference>
<dbReference type="GO" id="GO:0043041">
    <property type="term" value="P:amino acid activation for nonribosomal peptide biosynthetic process"/>
    <property type="evidence" value="ECO:0007669"/>
    <property type="project" value="TreeGrafter"/>
</dbReference>
<dbReference type="Pfam" id="PF00550">
    <property type="entry name" value="PP-binding"/>
    <property type="match status" value="1"/>
</dbReference>
<dbReference type="GO" id="GO:0003824">
    <property type="term" value="F:catalytic activity"/>
    <property type="evidence" value="ECO:0007669"/>
    <property type="project" value="InterPro"/>
</dbReference>
<dbReference type="PANTHER" id="PTHR45527:SF1">
    <property type="entry name" value="FATTY ACID SYNTHASE"/>
    <property type="match status" value="1"/>
</dbReference>
<dbReference type="SUPFAM" id="SSF53474">
    <property type="entry name" value="alpha/beta-Hydrolases"/>
    <property type="match status" value="1"/>
</dbReference>
<dbReference type="OrthoDB" id="9757559at2"/>
<dbReference type="InterPro" id="IPR020806">
    <property type="entry name" value="PKS_PP-bd"/>
</dbReference>
<dbReference type="GO" id="GO:0031177">
    <property type="term" value="F:phosphopantetheine binding"/>
    <property type="evidence" value="ECO:0007669"/>
    <property type="project" value="InterPro"/>
</dbReference>
<dbReference type="CDD" id="cd19531">
    <property type="entry name" value="LCL_NRPS-like"/>
    <property type="match status" value="1"/>
</dbReference>
<comment type="caution">
    <text evidence="5">The sequence shown here is derived from an EMBL/GenBank/DDBJ whole genome shotgun (WGS) entry which is preliminary data.</text>
</comment>
<dbReference type="InterPro" id="IPR023213">
    <property type="entry name" value="CAT-like_dom_sf"/>
</dbReference>
<dbReference type="Gene3D" id="3.40.50.1820">
    <property type="entry name" value="alpha/beta hydrolase"/>
    <property type="match status" value="1"/>
</dbReference>
<dbReference type="InterPro" id="IPR001242">
    <property type="entry name" value="Condensation_dom"/>
</dbReference>
<dbReference type="PANTHER" id="PTHR45527">
    <property type="entry name" value="NONRIBOSOMAL PEPTIDE SYNTHETASE"/>
    <property type="match status" value="1"/>
</dbReference>
<accession>A0A9X8P6R0</accession>
<dbReference type="SUPFAM" id="SSF52777">
    <property type="entry name" value="CoA-dependent acyltransferases"/>
    <property type="match status" value="2"/>
</dbReference>
<reference evidence="5 6" key="1">
    <citation type="journal article" date="2018" name="Syst. Appl. Microbiol.">
        <title>Pectobacterium zantedeschiae sp. nov. a new species of a soft rot pathogen isolated from Calla lily (Zantedeschia spp.).</title>
        <authorList>
            <person name="Waleron M."/>
            <person name="Misztak A."/>
            <person name="Waleron M."/>
            <person name="Franczuk M."/>
            <person name="Jonca J."/>
            <person name="Wielgomas B."/>
            <person name="Mikicinski A."/>
            <person name="Popovic T."/>
            <person name="Waleron K."/>
        </authorList>
    </citation>
    <scope>NUCLEOTIDE SEQUENCE [LARGE SCALE GENOMIC DNA]</scope>
    <source>
        <strain evidence="5 6">9M</strain>
    </source>
</reference>
<evidence type="ECO:0000259" key="4">
    <source>
        <dbReference type="PROSITE" id="PS50075"/>
    </source>
</evidence>
<dbReference type="InterPro" id="IPR036736">
    <property type="entry name" value="ACP-like_sf"/>
</dbReference>
<dbReference type="InterPro" id="IPR020802">
    <property type="entry name" value="TesA-like"/>
</dbReference>
<keyword evidence="1" id="KW-0596">Phosphopantetheine</keyword>
<dbReference type="InterPro" id="IPR010071">
    <property type="entry name" value="AA_adenyl_dom"/>
</dbReference>
<dbReference type="Pfam" id="PF00975">
    <property type="entry name" value="Thioesterase"/>
    <property type="match status" value="1"/>
</dbReference>
<evidence type="ECO:0000313" key="6">
    <source>
        <dbReference type="Proteomes" id="UP001138460"/>
    </source>
</evidence>
<feature type="region of interest" description="Disordered" evidence="3">
    <location>
        <begin position="23"/>
        <end position="45"/>
    </location>
</feature>
<dbReference type="Pfam" id="PF00501">
    <property type="entry name" value="AMP-binding"/>
    <property type="match status" value="1"/>
</dbReference>
<dbReference type="Proteomes" id="UP001138460">
    <property type="component" value="Unassembled WGS sequence"/>
</dbReference>
<dbReference type="GO" id="GO:0005737">
    <property type="term" value="C:cytoplasm"/>
    <property type="evidence" value="ECO:0007669"/>
    <property type="project" value="TreeGrafter"/>
</dbReference>
<feature type="domain" description="Carrier" evidence="4">
    <location>
        <begin position="1007"/>
        <end position="1082"/>
    </location>
</feature>
<dbReference type="CDD" id="cd05930">
    <property type="entry name" value="A_NRPS"/>
    <property type="match status" value="1"/>
</dbReference>
<dbReference type="Gene3D" id="3.30.300.30">
    <property type="match status" value="1"/>
</dbReference>
<organism evidence="5 6">
    <name type="scientific">Pectobacterium zantedeschiae</name>
    <dbReference type="NCBI Taxonomy" id="2034769"/>
    <lineage>
        <taxon>Bacteria</taxon>
        <taxon>Pseudomonadati</taxon>
        <taxon>Pseudomonadota</taxon>
        <taxon>Gammaproteobacteria</taxon>
        <taxon>Enterobacterales</taxon>
        <taxon>Pectobacteriaceae</taxon>
        <taxon>Pectobacterium</taxon>
    </lineage>
</organism>
<dbReference type="Pfam" id="PF00668">
    <property type="entry name" value="Condensation"/>
    <property type="match status" value="1"/>
</dbReference>
<dbReference type="GO" id="GO:0044550">
    <property type="term" value="P:secondary metabolite biosynthetic process"/>
    <property type="evidence" value="ECO:0007669"/>
    <property type="project" value="TreeGrafter"/>
</dbReference>
<evidence type="ECO:0000313" key="5">
    <source>
        <dbReference type="EMBL" id="RYC45807.1"/>
    </source>
</evidence>